<evidence type="ECO:0000313" key="2">
    <source>
        <dbReference type="Proteomes" id="UP001056576"/>
    </source>
</evidence>
<keyword evidence="2" id="KW-1185">Reference proteome</keyword>
<evidence type="ECO:0000313" key="1">
    <source>
        <dbReference type="EMBL" id="USN15394.1"/>
    </source>
</evidence>
<name>A0A9E7MSR4_9CAUD</name>
<dbReference type="Proteomes" id="UP001056576">
    <property type="component" value="Segment"/>
</dbReference>
<gene>
    <name evidence="1" type="ORF">KIKIMORA_02480</name>
</gene>
<dbReference type="EMBL" id="ON529857">
    <property type="protein sequence ID" value="USN15394.1"/>
    <property type="molecule type" value="Genomic_DNA"/>
</dbReference>
<protein>
    <submittedName>
        <fullName evidence="1">Uncharacterized protein</fullName>
    </submittedName>
</protein>
<proteinExistence type="predicted"/>
<reference evidence="1 2" key="1">
    <citation type="submission" date="2022-05" db="EMBL/GenBank/DDBJ databases">
        <authorList>
            <person name="Friedrich I."/>
            <person name="Poehlein A."/>
            <person name="Schneider D."/>
            <person name="Hertel R."/>
            <person name="Daniel R."/>
        </authorList>
    </citation>
    <scope>NUCLEOTIDE SEQUENCE [LARGE SCALE GENOMIC DNA]</scope>
</reference>
<accession>A0A9E7MSR4</accession>
<organism evidence="1 2">
    <name type="scientific">Brevundimonas phage vB_BpoS-Kikimora</name>
    <dbReference type="NCBI Taxonomy" id="2948601"/>
    <lineage>
        <taxon>Viruses</taxon>
        <taxon>Duplodnaviria</taxon>
        <taxon>Heunggongvirae</taxon>
        <taxon>Uroviricota</taxon>
        <taxon>Caudoviricetes</taxon>
        <taxon>Jeanschmidtviridae</taxon>
        <taxon>Kikimoravirus</taxon>
        <taxon>Kikimoravirus kikimora</taxon>
    </lineage>
</organism>
<sequence>MAITPKCPSIAPEDITPDNAMEAMRRINFAVIPALMDSGRRSDLLLAHEVHEADRLLRIALHGH</sequence>